<accession>A0A9W7LUZ7</accession>
<gene>
    <name evidence="2" type="ORF">HRI_001490700</name>
</gene>
<proteinExistence type="predicted"/>
<protein>
    <submittedName>
        <fullName evidence="2">Uncharacterized protein</fullName>
    </submittedName>
</protein>
<dbReference type="EMBL" id="BSYR01000015">
    <property type="protein sequence ID" value="GMI78214.1"/>
    <property type="molecule type" value="Genomic_DNA"/>
</dbReference>
<evidence type="ECO:0000256" key="1">
    <source>
        <dbReference type="SAM" id="MobiDB-lite"/>
    </source>
</evidence>
<evidence type="ECO:0000313" key="2">
    <source>
        <dbReference type="EMBL" id="GMI78214.1"/>
    </source>
</evidence>
<dbReference type="AlphaFoldDB" id="A0A9W7LUZ7"/>
<evidence type="ECO:0000313" key="3">
    <source>
        <dbReference type="Proteomes" id="UP001165190"/>
    </source>
</evidence>
<organism evidence="2 3">
    <name type="scientific">Hibiscus trionum</name>
    <name type="common">Flower of an hour</name>
    <dbReference type="NCBI Taxonomy" id="183268"/>
    <lineage>
        <taxon>Eukaryota</taxon>
        <taxon>Viridiplantae</taxon>
        <taxon>Streptophyta</taxon>
        <taxon>Embryophyta</taxon>
        <taxon>Tracheophyta</taxon>
        <taxon>Spermatophyta</taxon>
        <taxon>Magnoliopsida</taxon>
        <taxon>eudicotyledons</taxon>
        <taxon>Gunneridae</taxon>
        <taxon>Pentapetalae</taxon>
        <taxon>rosids</taxon>
        <taxon>malvids</taxon>
        <taxon>Malvales</taxon>
        <taxon>Malvaceae</taxon>
        <taxon>Malvoideae</taxon>
        <taxon>Hibiscus</taxon>
    </lineage>
</organism>
<dbReference type="Proteomes" id="UP001165190">
    <property type="component" value="Unassembled WGS sequence"/>
</dbReference>
<keyword evidence="3" id="KW-1185">Reference proteome</keyword>
<feature type="region of interest" description="Disordered" evidence="1">
    <location>
        <begin position="44"/>
        <end position="69"/>
    </location>
</feature>
<sequence>MRRSKRGKEPEYKLDPEIERSCNLRNRVLLLIARNDYLEERSEAMHNGVNNPRNPEDPPVDEGNGQSAAVVPARRSCRNYMIMWSWRPPCQMWKLKISS</sequence>
<comment type="caution">
    <text evidence="2">The sequence shown here is derived from an EMBL/GenBank/DDBJ whole genome shotgun (WGS) entry which is preliminary data.</text>
</comment>
<name>A0A9W7LUZ7_HIBTR</name>
<reference evidence="2" key="1">
    <citation type="submission" date="2023-05" db="EMBL/GenBank/DDBJ databases">
        <title>Genome and transcriptome analyses reveal genes involved in the formation of fine ridges on petal epidermal cells in Hibiscus trionum.</title>
        <authorList>
            <person name="Koshimizu S."/>
            <person name="Masuda S."/>
            <person name="Ishii T."/>
            <person name="Shirasu K."/>
            <person name="Hoshino A."/>
            <person name="Arita M."/>
        </authorList>
    </citation>
    <scope>NUCLEOTIDE SEQUENCE</scope>
    <source>
        <strain evidence="2">Hamamatsu line</strain>
    </source>
</reference>